<dbReference type="RefSeq" id="WP_119060491.1">
    <property type="nucleotide sequence ID" value="NZ_QXDF01000001.1"/>
</dbReference>
<evidence type="ECO:0000313" key="4">
    <source>
        <dbReference type="EMBL" id="RIA55606.1"/>
    </source>
</evidence>
<dbReference type="PRINTS" id="PR00455">
    <property type="entry name" value="HTHTETR"/>
</dbReference>
<dbReference type="Proteomes" id="UP000266273">
    <property type="component" value="Unassembled WGS sequence"/>
</dbReference>
<keyword evidence="1 2" id="KW-0238">DNA-binding</keyword>
<evidence type="ECO:0000259" key="3">
    <source>
        <dbReference type="PROSITE" id="PS50977"/>
    </source>
</evidence>
<feature type="DNA-binding region" description="H-T-H motif" evidence="2">
    <location>
        <begin position="34"/>
        <end position="53"/>
    </location>
</feature>
<protein>
    <submittedName>
        <fullName evidence="4">TetR family transcriptional regulator</fullName>
    </submittedName>
</protein>
<organism evidence="4 5">
    <name type="scientific">Dichotomicrobium thermohalophilum</name>
    <dbReference type="NCBI Taxonomy" id="933063"/>
    <lineage>
        <taxon>Bacteria</taxon>
        <taxon>Pseudomonadati</taxon>
        <taxon>Pseudomonadota</taxon>
        <taxon>Alphaproteobacteria</taxon>
        <taxon>Hyphomicrobiales</taxon>
        <taxon>Hyphomicrobiaceae</taxon>
        <taxon>Dichotomicrobium</taxon>
    </lineage>
</organism>
<reference evidence="4 5" key="1">
    <citation type="submission" date="2018-08" db="EMBL/GenBank/DDBJ databases">
        <title>Genomic Encyclopedia of Archaeal and Bacterial Type Strains, Phase II (KMG-II): from individual species to whole genera.</title>
        <authorList>
            <person name="Goeker M."/>
        </authorList>
    </citation>
    <scope>NUCLEOTIDE SEQUENCE [LARGE SCALE GENOMIC DNA]</scope>
    <source>
        <strain evidence="4 5">DSM 5002</strain>
    </source>
</reference>
<dbReference type="InterPro" id="IPR009057">
    <property type="entry name" value="Homeodomain-like_sf"/>
</dbReference>
<evidence type="ECO:0000313" key="5">
    <source>
        <dbReference type="Proteomes" id="UP000266273"/>
    </source>
</evidence>
<evidence type="ECO:0000256" key="1">
    <source>
        <dbReference type="ARBA" id="ARBA00023125"/>
    </source>
</evidence>
<keyword evidence="5" id="KW-1185">Reference proteome</keyword>
<sequence length="211" mass="24578">MMNKVAVQTQRGTRDIWLDAAYEALIEGGVEAVRVMPLAESLNVSRTSFYWHFEDREALLNALIAYWRDKNTGNLIRQTRLFAETICEAVLNLFDCWIDPELFDARLEFAMRNWSQTSPELKEIFRETDSERIQAIRAMFARFGFDPYQADIRASTIYLTQVGYISIKAEEELAERIRRMPAYVETYTGRAPSQSEIDRFMARHRARLDGA</sequence>
<dbReference type="EMBL" id="QXDF01000001">
    <property type="protein sequence ID" value="RIA55606.1"/>
    <property type="molecule type" value="Genomic_DNA"/>
</dbReference>
<comment type="caution">
    <text evidence="4">The sequence shown here is derived from an EMBL/GenBank/DDBJ whole genome shotgun (WGS) entry which is preliminary data.</text>
</comment>
<dbReference type="OrthoDB" id="4541465at2"/>
<dbReference type="SUPFAM" id="SSF46689">
    <property type="entry name" value="Homeodomain-like"/>
    <property type="match status" value="1"/>
</dbReference>
<feature type="domain" description="HTH tetR-type" evidence="3">
    <location>
        <begin position="11"/>
        <end position="71"/>
    </location>
</feature>
<dbReference type="PROSITE" id="PS50977">
    <property type="entry name" value="HTH_TETR_2"/>
    <property type="match status" value="1"/>
</dbReference>
<name>A0A397Q2L5_9HYPH</name>
<gene>
    <name evidence="4" type="ORF">BXY53_0676</name>
</gene>
<dbReference type="Gene3D" id="1.10.357.10">
    <property type="entry name" value="Tetracycline Repressor, domain 2"/>
    <property type="match status" value="1"/>
</dbReference>
<dbReference type="InterPro" id="IPR001647">
    <property type="entry name" value="HTH_TetR"/>
</dbReference>
<accession>A0A397Q2L5</accession>
<dbReference type="AlphaFoldDB" id="A0A397Q2L5"/>
<evidence type="ECO:0000256" key="2">
    <source>
        <dbReference type="PROSITE-ProRule" id="PRU00335"/>
    </source>
</evidence>
<dbReference type="GO" id="GO:0003677">
    <property type="term" value="F:DNA binding"/>
    <property type="evidence" value="ECO:0007669"/>
    <property type="project" value="UniProtKB-UniRule"/>
</dbReference>
<proteinExistence type="predicted"/>
<dbReference type="Pfam" id="PF00440">
    <property type="entry name" value="TetR_N"/>
    <property type="match status" value="1"/>
</dbReference>